<feature type="transmembrane region" description="Helical" evidence="1">
    <location>
        <begin position="302"/>
        <end position="322"/>
    </location>
</feature>
<feature type="transmembrane region" description="Helical" evidence="1">
    <location>
        <begin position="117"/>
        <end position="137"/>
    </location>
</feature>
<dbReference type="GO" id="GO:1902604">
    <property type="term" value="P:p-aminobenzoyl-glutamate transmembrane transport"/>
    <property type="evidence" value="ECO:0007669"/>
    <property type="project" value="InterPro"/>
</dbReference>
<feature type="transmembrane region" description="Helical" evidence="1">
    <location>
        <begin position="473"/>
        <end position="498"/>
    </location>
</feature>
<dbReference type="EMBL" id="BJUY01000001">
    <property type="protein sequence ID" value="GEK90527.1"/>
    <property type="molecule type" value="Genomic_DNA"/>
</dbReference>
<feature type="transmembrane region" description="Helical" evidence="1">
    <location>
        <begin position="412"/>
        <end position="430"/>
    </location>
</feature>
<dbReference type="Pfam" id="PF03806">
    <property type="entry name" value="ABG_transport"/>
    <property type="match status" value="1"/>
</dbReference>
<dbReference type="InterPro" id="IPR004697">
    <property type="entry name" value="AbgT"/>
</dbReference>
<sequence length="510" mass="54591">MNDSEKRNKGFLGFIERFGNSLPHPVIIFVILALAIILISDLAARFGAPVEYFNASEGDYVTVEAVSLMTGEGLAHIFNSAVDNFTGFAPLGTVLVAMLGVGVAEWSGLISSTLKKLLRNVPTSLLTASVVFAGIISNIASDAGYVVVIPLGAIIFAGAGRHPIAGLAAAFAGVSAGFSANLIFGPTDALLVGITNEALSSGGIDYDVAVTANWYFMIVSTFVLTIVGAFVTEKIVEPRLGEYTGNYKPDDEPITAIENKGMRNALIALLVFLGIMAWLMIPENGVLRSLDEATGNMTLDNFLRNGLLFMILLLFAVPGYFYGRTTGKIKSSHDLVKGMSESMSSMGGYLVLAFFAAQFINYFSYTNLGLILAVNGAEFLEAIGFVGLPLILAFIIVTAFINLFIGSASAKWAIMAPVFAPMLFEVNIAPEMTLMAYRIADSSTNIISPLMSYFAMILVFAQRYDKKSGLGTIISTMLSYSIAFLITWSLLLIIWFVFGLPLGPGAEITL</sequence>
<feature type="transmembrane region" description="Helical" evidence="1">
    <location>
        <begin position="214"/>
        <end position="232"/>
    </location>
</feature>
<keyword evidence="1" id="KW-0812">Transmembrane</keyword>
<keyword evidence="1" id="KW-1133">Transmembrane helix</keyword>
<dbReference type="Proteomes" id="UP000321662">
    <property type="component" value="Unassembled WGS sequence"/>
</dbReference>
<evidence type="ECO:0000313" key="3">
    <source>
        <dbReference type="Proteomes" id="UP000321662"/>
    </source>
</evidence>
<dbReference type="RefSeq" id="WP_146922794.1">
    <property type="nucleotide sequence ID" value="NZ_BJUY01000001.1"/>
</dbReference>
<dbReference type="GO" id="GO:0015558">
    <property type="term" value="F:secondary active p-aminobenzoyl-glutamate transmembrane transporter activity"/>
    <property type="evidence" value="ECO:0007669"/>
    <property type="project" value="InterPro"/>
</dbReference>
<feature type="transmembrane region" description="Helical" evidence="1">
    <location>
        <begin position="167"/>
        <end position="194"/>
    </location>
</feature>
<evidence type="ECO:0000256" key="1">
    <source>
        <dbReference type="SAM" id="Phobius"/>
    </source>
</evidence>
<feature type="transmembrane region" description="Helical" evidence="1">
    <location>
        <begin position="21"/>
        <end position="39"/>
    </location>
</feature>
<name>A0A511AY43_9LACT</name>
<dbReference type="PANTHER" id="PTHR30282:SF0">
    <property type="entry name" value="P-AMINOBENZOYL-GLUTAMATE TRANSPORT PROTEIN"/>
    <property type="match status" value="1"/>
</dbReference>
<keyword evidence="3" id="KW-1185">Reference proteome</keyword>
<dbReference type="PANTHER" id="PTHR30282">
    <property type="entry name" value="P-AMINOBENZOYL GLUTAMATE TRANSPORTER"/>
    <property type="match status" value="1"/>
</dbReference>
<feature type="transmembrane region" description="Helical" evidence="1">
    <location>
        <begin position="343"/>
        <end position="363"/>
    </location>
</feature>
<protein>
    <submittedName>
        <fullName evidence="2">Aminobenzoyl-glutamate transporter</fullName>
    </submittedName>
</protein>
<keyword evidence="1" id="KW-0472">Membrane</keyword>
<evidence type="ECO:0000313" key="2">
    <source>
        <dbReference type="EMBL" id="GEK90527.1"/>
    </source>
</evidence>
<dbReference type="AlphaFoldDB" id="A0A511AY43"/>
<accession>A0A511AY43</accession>
<feature type="transmembrane region" description="Helical" evidence="1">
    <location>
        <begin position="143"/>
        <end position="160"/>
    </location>
</feature>
<feature type="transmembrane region" description="Helical" evidence="1">
    <location>
        <begin position="442"/>
        <end position="461"/>
    </location>
</feature>
<organism evidence="2 3">
    <name type="scientific">Alkalibacterium kapii</name>
    <dbReference type="NCBI Taxonomy" id="426704"/>
    <lineage>
        <taxon>Bacteria</taxon>
        <taxon>Bacillati</taxon>
        <taxon>Bacillota</taxon>
        <taxon>Bacilli</taxon>
        <taxon>Lactobacillales</taxon>
        <taxon>Carnobacteriaceae</taxon>
        <taxon>Alkalibacterium</taxon>
    </lineage>
</organism>
<dbReference type="OrthoDB" id="3314392at2"/>
<proteinExistence type="predicted"/>
<feature type="transmembrane region" description="Helical" evidence="1">
    <location>
        <begin position="88"/>
        <end position="110"/>
    </location>
</feature>
<gene>
    <name evidence="2" type="primary">mtrF</name>
    <name evidence="2" type="ORF">AKA01nite_01490</name>
</gene>
<reference evidence="2 3" key="1">
    <citation type="submission" date="2019-07" db="EMBL/GenBank/DDBJ databases">
        <title>Whole genome shotgun sequence of Alkalibacterium kapii NBRC 103247.</title>
        <authorList>
            <person name="Hosoyama A."/>
            <person name="Uohara A."/>
            <person name="Ohji S."/>
            <person name="Ichikawa N."/>
        </authorList>
    </citation>
    <scope>NUCLEOTIDE SEQUENCE [LARGE SCALE GENOMIC DNA]</scope>
    <source>
        <strain evidence="2 3">NBRC 103247</strain>
    </source>
</reference>
<feature type="transmembrane region" description="Helical" evidence="1">
    <location>
        <begin position="265"/>
        <end position="282"/>
    </location>
</feature>
<feature type="transmembrane region" description="Helical" evidence="1">
    <location>
        <begin position="383"/>
        <end position="405"/>
    </location>
</feature>
<comment type="caution">
    <text evidence="2">The sequence shown here is derived from an EMBL/GenBank/DDBJ whole genome shotgun (WGS) entry which is preliminary data.</text>
</comment>